<organism evidence="1">
    <name type="scientific">marine metagenome</name>
    <dbReference type="NCBI Taxonomy" id="408172"/>
    <lineage>
        <taxon>unclassified sequences</taxon>
        <taxon>metagenomes</taxon>
        <taxon>ecological metagenomes</taxon>
    </lineage>
</organism>
<sequence>MANIRQLGGLADSMGFSFFPNQPLVERGKLLHL</sequence>
<evidence type="ECO:0000313" key="1">
    <source>
        <dbReference type="EMBL" id="SVC41068.1"/>
    </source>
</evidence>
<dbReference type="EMBL" id="UINC01089732">
    <property type="protein sequence ID" value="SVC41068.1"/>
    <property type="molecule type" value="Genomic_DNA"/>
</dbReference>
<accession>A0A382LX19</accession>
<dbReference type="AlphaFoldDB" id="A0A382LX19"/>
<name>A0A382LX19_9ZZZZ</name>
<gene>
    <name evidence="1" type="ORF">METZ01_LOCUS293922</name>
</gene>
<proteinExistence type="predicted"/>
<protein>
    <submittedName>
        <fullName evidence="1">Uncharacterized protein</fullName>
    </submittedName>
</protein>
<reference evidence="1" key="1">
    <citation type="submission" date="2018-05" db="EMBL/GenBank/DDBJ databases">
        <authorList>
            <person name="Lanie J.A."/>
            <person name="Ng W.-L."/>
            <person name="Kazmierczak K.M."/>
            <person name="Andrzejewski T.M."/>
            <person name="Davidsen T.M."/>
            <person name="Wayne K.J."/>
            <person name="Tettelin H."/>
            <person name="Glass J.I."/>
            <person name="Rusch D."/>
            <person name="Podicherti R."/>
            <person name="Tsui H.-C.T."/>
            <person name="Winkler M.E."/>
        </authorList>
    </citation>
    <scope>NUCLEOTIDE SEQUENCE</scope>
</reference>
<feature type="non-terminal residue" evidence="1">
    <location>
        <position position="33"/>
    </location>
</feature>